<dbReference type="Proteomes" id="UP000722791">
    <property type="component" value="Unassembled WGS sequence"/>
</dbReference>
<sequence length="352" mass="38098">GMLRLDTYDGCSVIVTQKDSYIIGLSLSEPKAPRKFSPFTPLTQMRPNSLLFAAVVVGWFAGSHALSCEVCVNALLSPPDNDIRPYRFDGVTCSKFQSTVARHLNTLTDDDGVEHQLAFTPDDTLCEPLKLSICADVSSSETMGLLQKALNALAPIFQSSVADGDLCHPKFDNYGLIVTVDSCDDSLDQPPNLAKACSPLESPGINCTCDTTKFTTPFLISGSYTEEPSERTTLYCFDVLVDEASPPSTCSGGDILRKVEIYADMTLKTYVKSFRIFPAVGAVTIASPSWGPTGSNVLKTSLYWTKEQANGASFCVEVKKPVTMIDLCGGRRCFVYLTNPGFECCPMYAAGP</sequence>
<dbReference type="AlphaFoldDB" id="A0A8J4G9C8"/>
<dbReference type="EMBL" id="BNCQ01000012">
    <property type="protein sequence ID" value="GIM02689.1"/>
    <property type="molecule type" value="Genomic_DNA"/>
</dbReference>
<feature type="domain" description="Pherophorin" evidence="1">
    <location>
        <begin position="206"/>
        <end position="346"/>
    </location>
</feature>
<reference evidence="2" key="1">
    <citation type="journal article" date="2021" name="Proc. Natl. Acad. Sci. U.S.A.">
        <title>Three genomes in the algal genus Volvox reveal the fate of a haploid sex-determining region after a transition to homothallism.</title>
        <authorList>
            <person name="Yamamoto K."/>
            <person name="Hamaji T."/>
            <person name="Kawai-Toyooka H."/>
            <person name="Matsuzaki R."/>
            <person name="Takahashi F."/>
            <person name="Nishimura Y."/>
            <person name="Kawachi M."/>
            <person name="Noguchi H."/>
            <person name="Minakuchi Y."/>
            <person name="Umen J.G."/>
            <person name="Toyoda A."/>
            <person name="Nozaki H."/>
        </authorList>
    </citation>
    <scope>NUCLEOTIDE SEQUENCE</scope>
    <source>
        <strain evidence="2">NIES-3785</strain>
    </source>
</reference>
<evidence type="ECO:0000259" key="1">
    <source>
        <dbReference type="Pfam" id="PF12499"/>
    </source>
</evidence>
<organism evidence="2 3">
    <name type="scientific">Volvox reticuliferus</name>
    <dbReference type="NCBI Taxonomy" id="1737510"/>
    <lineage>
        <taxon>Eukaryota</taxon>
        <taxon>Viridiplantae</taxon>
        <taxon>Chlorophyta</taxon>
        <taxon>core chlorophytes</taxon>
        <taxon>Chlorophyceae</taxon>
        <taxon>CS clade</taxon>
        <taxon>Chlamydomonadales</taxon>
        <taxon>Volvocaceae</taxon>
        <taxon>Volvox</taxon>
    </lineage>
</organism>
<evidence type="ECO:0000313" key="2">
    <source>
        <dbReference type="EMBL" id="GIM02689.1"/>
    </source>
</evidence>
<proteinExistence type="predicted"/>
<accession>A0A8J4G9C8</accession>
<name>A0A8J4G9C8_9CHLO</name>
<feature type="non-terminal residue" evidence="2">
    <location>
        <position position="352"/>
    </location>
</feature>
<gene>
    <name evidence="2" type="ORF">Vretimale_7537</name>
</gene>
<dbReference type="Pfam" id="PF12499">
    <property type="entry name" value="DUF3707"/>
    <property type="match status" value="1"/>
</dbReference>
<comment type="caution">
    <text evidence="2">The sequence shown here is derived from an EMBL/GenBank/DDBJ whole genome shotgun (WGS) entry which is preliminary data.</text>
</comment>
<dbReference type="InterPro" id="IPR024616">
    <property type="entry name" value="Pherophorin"/>
</dbReference>
<protein>
    <recommendedName>
        <fullName evidence="1">Pherophorin domain-containing protein</fullName>
    </recommendedName>
</protein>
<evidence type="ECO:0000313" key="3">
    <source>
        <dbReference type="Proteomes" id="UP000722791"/>
    </source>
</evidence>